<dbReference type="SUPFAM" id="SSF141072">
    <property type="entry name" value="CalX-like"/>
    <property type="match status" value="35"/>
</dbReference>
<dbReference type="KEGG" id="aqu:105316918"/>
<dbReference type="GO" id="GO:0071277">
    <property type="term" value="P:cellular response to calcium ion"/>
    <property type="evidence" value="ECO:0007669"/>
    <property type="project" value="TreeGrafter"/>
</dbReference>
<dbReference type="InterPro" id="IPR026919">
    <property type="entry name" value="ADGRV1"/>
</dbReference>
<dbReference type="GeneID" id="105316918"/>
<dbReference type="Gene3D" id="3.50.4.10">
    <property type="entry name" value="Hepatocyte Growth Factor"/>
    <property type="match status" value="1"/>
</dbReference>
<dbReference type="EnsemblMetazoa" id="XM_019993733.1">
    <property type="protein sequence ID" value="XP_019849292.1"/>
    <property type="gene ID" value="LOC105316918"/>
</dbReference>
<dbReference type="GO" id="GO:0005737">
    <property type="term" value="C:cytoplasm"/>
    <property type="evidence" value="ECO:0007669"/>
    <property type="project" value="TreeGrafter"/>
</dbReference>
<sequence>MSVNLLHRLITVALLVISLFFHTAECEGKINGFISFGVTELVADEDSNSGFTTVSIPFVREIGNQGNVLATYEVINSSASAQFLSLSNSVNFNGGQTEANGFLVLINDAVPEVNQTYIVDIIDARFGAEVGPTDRLYLTVRASDDPFGRIQFESSSLVRSAIEPLSGSTSTVSYDVIRGPGLHGQVSINYEVTGGPNSASLDVSLGQGQLIFEDGQNASNFTLSILPDNIPENNETFTVRLYNPGGGAVVADNDNEAQLIIISNDTPLRFASSSIEVSENVGTAQLTVYRGDIGGVSIGPLDQVTTVQYSTLPTGTAIAGLDYTYTTGTLTFPSGSTSATIGIPIINDTVPEGDETFTVALSNPSDDAVLHTPINVTVIIDINDNAGGVVRFQSIAPQTISEDNQTNATFIIQRDVSTLGSLTISYSIKDSNNQLASSDFDPASGQITIPNGVDMSQLVIRAIDDTLPEEAESFTVSIDGVQSGEGQLNTNETLRVALLHVSDSDDVYGIIGTSGTGSIAVNSDGNRVMSFTLTRSQGTTGEVVVVYSILYLPPGVTDPSSGMSGVAAAATSTATFPNGHSTVNAKLNLLTTGMLEEAALVYIQLVSAELSDAGSLLTEPSSPRISTTSFTVNASVPLAAANGHISFAPSSLMASVSEPDNGFSLVSLTIQRNGEYGDALVTWTASASSGSSFTTSDIGINAAQVLIPNGASSASFSISIVADDVPELDESFNVKLLSVAQVGQNIATTNITAVVTILENDEPGGTFSIASTSEGPFYIEESPLDSLSIQIQRNGGDLTTEQVLYRIVPSGSDDFIGSSGLVTFSPSNRSMTVSIGPSLDDIPEINETFTFEIYSTKDIIRPPYNASITILANDDWNGVFNFSSSSISSTIDEPANPGSSDPSLVSTANLTVIRNVASFGDATVHWEAANLNTIDIEPTSGSVSFSDGVSEAVFQVSAQADNITEFDISHMIRLVSVSGGGRLDDSGTVATVTVRQSDDPVSISSNDLVKSGEEGDVISINVTRGGRANGVAVVSFSVIYTSTSSSDVSIDPATSMITLMDGDRSGIISITLLDDAVPELMEQLQIRLTSVTGDAVIASANTLSTISINESDDPNGLFQFNANSLSNTVTEGSSVDLTIERLKGTFGNVTVFWRALYNSNGVLTPVPPLTDISVTSDSVMFREGQTTASITITILNDDIPELTEDYTIEITNATTELAVVSIDNETASITVPENDYPYGVFQLDSPGALWLGEDIPDADTSNGTGVFNVSRTAGTFNDIQVVWEVRPIPAPSLPTSFTDLLLVGSRGSGVSIATPRPSTGTTALSFTGGSSSLVTVPSALTPHVANNMSISVWFIFNGSVNGVLVGSANGNTVYYGLALVSDTNQYIVRLLYLPSTLNSGSETVEVSVPSSSLPMNEWHLLVLSVSGTSASFYIDGTLINTRTLSAGLSTASSDGVVTAGGLTGSQYFVGNLQDVRIYETSLDQQQVSDIYSNPAADHFQYISGVVTVHDRQDRNTFSVQTKDDSIPEPTTNFTLSLIAVSGEAQLSTTNLATTITVLKSDYSNGLFGLSSLTPFNNVEGATADIIVTRSRSSIGTVTVAWEIRNLADGSLADDDFEESSGTIVFSSGINESYFTVQSTNESVPELDESFSISLTAATVDDTYPSSTPTSGASLSPNTTVNVTILSNDYPYGVFQFEASPPPVAGVIPSADAVVTTAITEEIGSVVVYIVRAQGTVGTARVDYTTNDGTALSGGVSPDYVPTGGTLMFADGERIKNISIAITNDQTPELAKYFYVNLSNPIGNNDGTPILGTGSDIVITISPSDDAYGVFSFNDESLSQIVSEDQSGSTLVSYVVERGNKGRLGTVTVYWEVVNGGNDVSQSNGSVVFGPGVPTSVFFFTITNDMNPELHENFTVRLVRVSDGRISDTGNAVAILTIRASDRPYGVFTFSPSFSPLSITEDAGTINVIILREFGMEGTVEVYYTNLNDSTEEGYAIAGFDYTPVSGSVVFTPNQTMASFSVSIIDDTLPEIPETFYIILVNATLLDDDGIHLGTDALPLISSANASILIEENDNPRGIFSFTSSSFTAEEGTTDSITVTRTAGTYGEVTISWFITLINASSSDVNAVQGTDTIPDGVSLAPLSITVIDDALPEFTESFFVALTTISGGADLGLPILATVTIPTSDDPYGAFVFAESSRSVSVPEPDSGMSSITINVTREGGTLGLAFVDYNITSASGEPVSSDLTYDSISNLYFANGVRERSLTVRILSDDIPEITEVFYVNLFGVTGGGRVGAFGVAEIRILANDKPYGSAVYLRDSEILTMENDENATTINIPVYRTGGLFDDVSVVYSIRSATPSSLDRYQSPSTGISPPTSVLLLQSSDYVTSDRLNECGVKCVEDYTVCQSFAYDSSTSLCQLYRSTVGVSGSVTRSNTVQYYEAIPGQLELLARHIASASQDFEYLFNANVTIPAGRNSTHSDSIEVSINSDTLPELRENLTVSLMSVSVSGVNDDSLLPVIGNYSDTIISIAENDDPYGLFSISISQLSTVQVHEPSGTGTLPVTLTITRSAGTNGPANVSLIVNGVTATLNSDFSINQTLVQFADGESSKTVVVHILGDAEPEADESLTISLSNPTGGASITGEELTIVILTNDNAAGTVRLASDSRAATISEGGTIRLTVERSVSQLGRLLVNWTITGSLNSTNNNNNNNQFNGNFTGNNDTFFINGTDIGGAGPESQFQTASSFIIFEEGVTSVDIVTTVIDDNIPEVQEPYYLTLVATRILSSGVGEAILDANGNVAIITIRASDDPYGVVEILSSSQPIEENESDQPTVTVLRNFGSLGRIVITYQAVSYQLSGQMSATPGDDFDNSTMTVIMEENEASATIIIPIINDDIPELSEVFAIQLLSAYLESDPSVSVPLNPNSTLALITINPNDNPSGMFQFTMNELTVSEDAGIIDIEVVRTGGLFGSVTVMFQTVGDLNDFTLINMSIVFADGVSSEVAKLNIINDNMPELDESFDVQIFSVSNEGLTGDNNSLTVTISANDDPNGRFGFSPSSLSVSVEEAGAVVNDDNIAELTVIREGGTFGTVTVPYMIETAGANDLSPTTGLLVFQEHETQQVIRITAVADTEPEIDETYSIFLETPISPIANGSSLIDDESVAMITIPANQNPYGTFELYAPNSLSSLSVEEDVGTVRLELRRTTPSFNDIIVHIATLSDSSMMTNDTNGTIDYTPVSSPIVYGANVSMIELPLGILNDDIPELDETLIVQLVNVSGGAMVGDNREVTITVLTNDDAYGAVGFAESSLSEILSEPEFGQSTVNLVVERTGGLLGNITVAWSLSGDHSSGEVTPANGTLTFNEGQESDMIQLTVSSDETPEISELTNVVLTSFIDNGVPEGGDQTKGARIIESRSTAVITVTANDNPFGSVSWAGAGISIAATESNSGSNPVTLTILRVSGNHGDIEVTYRTTVDDFAIPGQGAVAGADYANVSEGLATIRDRETSTTINILILPDNIPEIEETFAVELVSVRLLNDSLAVGAPPNSPNIQQPAVARVSIAENDFPQGLMNIDPGPFTVSESVDTTCIPVYRSGGMFSTVGASYSFTDGSATGGSDFDNTEGTISIGPQVSQGCLNVTITNDNTPESEESFTVTLFNPTGGVTLGENLTSTIIISKNDDVNGVFSFSSGSLVMLLPEGTSGTFTIDRAAGSVGENIVYWSLSSSGSDDMNQTNGSVVFTDSQTSGTFELQALEDGVPELYEVHSVTLTSIVGEGRLSHPLTASIAIPANDNPSGVIAFAEYTYDTVIIEEGGSATISVLRTAGLFGSVSVQWQITPSDSTAFVLTSGSVFFGDGANVANFTLSTIQDTSPEVAKIFTLSLVAAGDADINSSSSDINIIIPSSDNVHGSIGFSPLTVSTSESVDSIDITVLRSGGLEGDLLINFTVSDIQAVSPDDYQINATYVMIPDGSNTAIITAAIVDDSEPEIDESFSVTLTAVTLLNYNNGGRDFTYPGDDSLIDSLPTISDSSDTFQATIAANDDAFGVISLTTNSYQVEEGTTLLVNVERSGGTFGTLSLQFTVQSVSALGNGIDYSAPTSPINILPGQALLQLTIPIIDDINPELQESFTVTIDSVEGGASLGTIRTATVIILPSDNPNGRVRFTDSDISGRVVANPVNSPSDVMLEVLRLDGSIGSIDVTWEVTGPSPGFERDDILQSTLQGVLTFGDQQTNNFITVTVLTNNGPEPEENFTITLTAATKGVAIDEDGQTALLTVSQKGIPFGVIGFYGTSLSTSNTPEGVNLTLPLVREQGTFGTSEVFFVVSGPSPLLDLSPVTGSVVFEEGDVYVPIDIFIISDNIPELLETYTVTLTGINGRAVLNSNTLTSTFNIIANDSPYGTFGITDLSLQLAYAGQDMIRRLSFTISRQFGLQGSVDVTVGITYTEEPNAGYFPSSISRSFINGQDSISVTIDSTATAFLAAGSILNVSVATVTLTSQAGDSDVLPEISSFTGIILHNISENVSNPSVGFALDDVNATVIDGQVSNNVPITIQRHGLVGNIQVTWGTGLLIEGTTNGSLTPATGSFIMSADTSQVTVNFTAIPTDPPTQSEVFAIRLAVETRSPPFVARVRTGADVSIIEPWGVIKLTYDSYSALEGQIVNVSVSRLYGSTGAIEVSGISKSPSVIPNNALAADPVIDYPLATLSTILNDKQTAGNIQIILPFNTQVNPLKVFDFSLTGLRTVNFDGPFTTPRLATPIQNASVTIIDAQGGAGVFEFVSSSTTIHEDGSPLVQALINRTSGTAGSVSVQLSIVETRADGTTPANQIASAAEGDYDLSSLATMATFANGETLKSVTVQVLNDNVPELEEYFTILLQNPQGGKAIINPAKSTFEVGIYANDNQGGVFSIVTTSLSLDEDTQPEGTITVSRTGGLFERITIDWQTYYSDGGVHPVALGDLLVRDSGNVTFSPGQSLANITLALSPNKVPASGETFSLRISSSTVGITFAVRVATITAAPSRFSVYQFSVNSR</sequence>
<reference evidence="8" key="2">
    <citation type="submission" date="2024-06" db="UniProtKB">
        <authorList>
            <consortium name="EnsemblMetazoa"/>
        </authorList>
    </citation>
    <scope>IDENTIFICATION</scope>
</reference>
<dbReference type="PROSITE" id="PS50948">
    <property type="entry name" value="PAN"/>
    <property type="match status" value="1"/>
</dbReference>
<dbReference type="GO" id="GO:0010855">
    <property type="term" value="F:adenylate cyclase inhibitor activity"/>
    <property type="evidence" value="ECO:0007669"/>
    <property type="project" value="TreeGrafter"/>
</dbReference>
<keyword evidence="3" id="KW-0106">Calcium</keyword>
<organism evidence="8 9">
    <name type="scientific">Amphimedon queenslandica</name>
    <name type="common">Sponge</name>
    <dbReference type="NCBI Taxonomy" id="400682"/>
    <lineage>
        <taxon>Eukaryota</taxon>
        <taxon>Metazoa</taxon>
        <taxon>Porifera</taxon>
        <taxon>Demospongiae</taxon>
        <taxon>Heteroscleromorpha</taxon>
        <taxon>Haplosclerida</taxon>
        <taxon>Niphatidae</taxon>
        <taxon>Amphimedon</taxon>
    </lineage>
</organism>
<dbReference type="GO" id="GO:0004930">
    <property type="term" value="F:G protein-coupled receptor activity"/>
    <property type="evidence" value="ECO:0007669"/>
    <property type="project" value="InterPro"/>
</dbReference>
<dbReference type="InterPro" id="IPR013320">
    <property type="entry name" value="ConA-like_dom_sf"/>
</dbReference>
<evidence type="ECO:0000313" key="8">
    <source>
        <dbReference type="EnsemblMetazoa" id="XP_019849292.1"/>
    </source>
</evidence>
<reference evidence="9" key="1">
    <citation type="journal article" date="2010" name="Nature">
        <title>The Amphimedon queenslandica genome and the evolution of animal complexity.</title>
        <authorList>
            <person name="Srivastava M."/>
            <person name="Simakov O."/>
            <person name="Chapman J."/>
            <person name="Fahey B."/>
            <person name="Gauthier M.E."/>
            <person name="Mitros T."/>
            <person name="Richards G.S."/>
            <person name="Conaco C."/>
            <person name="Dacre M."/>
            <person name="Hellsten U."/>
            <person name="Larroux C."/>
            <person name="Putnam N.H."/>
            <person name="Stanke M."/>
            <person name="Adamska M."/>
            <person name="Darling A."/>
            <person name="Degnan S.M."/>
            <person name="Oakley T.H."/>
            <person name="Plachetzki D.C."/>
            <person name="Zhai Y."/>
            <person name="Adamski M."/>
            <person name="Calcino A."/>
            <person name="Cummins S.F."/>
            <person name="Goodstein D.M."/>
            <person name="Harris C."/>
            <person name="Jackson D.J."/>
            <person name="Leys S.P."/>
            <person name="Shu S."/>
            <person name="Woodcroft B.J."/>
            <person name="Vervoort M."/>
            <person name="Kosik K.S."/>
            <person name="Manning G."/>
            <person name="Degnan B.M."/>
            <person name="Rokhsar D.S."/>
        </authorList>
    </citation>
    <scope>NUCLEOTIDE SEQUENCE [LARGE SCALE GENOMIC DNA]</scope>
</reference>
<keyword evidence="2" id="KW-0677">Repeat</keyword>
<evidence type="ECO:0008006" key="10">
    <source>
        <dbReference type="Google" id="ProtNLM"/>
    </source>
</evidence>
<dbReference type="SMART" id="SM00237">
    <property type="entry name" value="Calx_beta"/>
    <property type="match status" value="22"/>
</dbReference>
<comment type="caution">
    <text evidence="4">Lacks conserved residue(s) required for the propagation of feature annotation.</text>
</comment>
<dbReference type="Pfam" id="PF13385">
    <property type="entry name" value="Laminin_G_3"/>
    <property type="match status" value="1"/>
</dbReference>
<dbReference type="InterPro" id="IPR003644">
    <property type="entry name" value="Calx_beta"/>
</dbReference>
<dbReference type="Gene3D" id="2.60.40.2030">
    <property type="match status" value="33"/>
</dbReference>
<evidence type="ECO:0000256" key="4">
    <source>
        <dbReference type="PROSITE-ProRule" id="PRU00122"/>
    </source>
</evidence>
<feature type="domain" description="Laminin G" evidence="6">
    <location>
        <begin position="1323"/>
        <end position="1495"/>
    </location>
</feature>
<feature type="signal peptide" evidence="5">
    <location>
        <begin position="1"/>
        <end position="26"/>
    </location>
</feature>
<dbReference type="PROSITE" id="PS50025">
    <property type="entry name" value="LAM_G_DOMAIN"/>
    <property type="match status" value="1"/>
</dbReference>
<dbReference type="GO" id="GO:0016020">
    <property type="term" value="C:membrane"/>
    <property type="evidence" value="ECO:0007669"/>
    <property type="project" value="InterPro"/>
</dbReference>
<feature type="chain" id="PRO_5042853651" description="Staphylococcus aureus surface protein A" evidence="5">
    <location>
        <begin position="27"/>
        <end position="5021"/>
    </location>
</feature>
<evidence type="ECO:0000259" key="6">
    <source>
        <dbReference type="PROSITE" id="PS50025"/>
    </source>
</evidence>
<dbReference type="SUPFAM" id="SSF57414">
    <property type="entry name" value="Hairpin loop containing domain-like"/>
    <property type="match status" value="1"/>
</dbReference>
<dbReference type="Pfam" id="PF03160">
    <property type="entry name" value="Calx-beta"/>
    <property type="match status" value="30"/>
</dbReference>
<evidence type="ECO:0000256" key="5">
    <source>
        <dbReference type="SAM" id="SignalP"/>
    </source>
</evidence>
<dbReference type="Gene3D" id="2.60.120.200">
    <property type="match status" value="1"/>
</dbReference>
<evidence type="ECO:0000256" key="3">
    <source>
        <dbReference type="ARBA" id="ARBA00022837"/>
    </source>
</evidence>
<dbReference type="InterPro" id="IPR003609">
    <property type="entry name" value="Pan_app"/>
</dbReference>
<dbReference type="RefSeq" id="XP_019849292.1">
    <property type="nucleotide sequence ID" value="XM_019993733.1"/>
</dbReference>
<evidence type="ECO:0000256" key="1">
    <source>
        <dbReference type="ARBA" id="ARBA00022729"/>
    </source>
</evidence>
<feature type="domain" description="Apple" evidence="7">
    <location>
        <begin position="2365"/>
        <end position="2442"/>
    </location>
</feature>
<proteinExistence type="predicted"/>
<dbReference type="InterPro" id="IPR038081">
    <property type="entry name" value="CalX-like_sf"/>
</dbReference>
<evidence type="ECO:0000259" key="7">
    <source>
        <dbReference type="PROSITE" id="PS50948"/>
    </source>
</evidence>
<keyword evidence="9" id="KW-1185">Reference proteome</keyword>
<dbReference type="SUPFAM" id="SSF49899">
    <property type="entry name" value="Concanavalin A-like lectins/glucanases"/>
    <property type="match status" value="1"/>
</dbReference>
<protein>
    <recommendedName>
        <fullName evidence="10">Staphylococcus aureus surface protein A</fullName>
    </recommendedName>
</protein>
<evidence type="ECO:0000313" key="9">
    <source>
        <dbReference type="Proteomes" id="UP000007879"/>
    </source>
</evidence>
<name>A0AAN0IXM2_AMPQE</name>
<dbReference type="Proteomes" id="UP000007879">
    <property type="component" value="Unassembled WGS sequence"/>
</dbReference>
<dbReference type="PANTHER" id="PTHR46682">
    <property type="entry name" value="ADHESION G-PROTEIN COUPLED RECEPTOR V1"/>
    <property type="match status" value="1"/>
</dbReference>
<evidence type="ECO:0000256" key="2">
    <source>
        <dbReference type="ARBA" id="ARBA00022737"/>
    </source>
</evidence>
<dbReference type="PANTHER" id="PTHR46682:SF1">
    <property type="entry name" value="ADHESION G-PROTEIN COUPLED RECEPTOR V1"/>
    <property type="match status" value="1"/>
</dbReference>
<dbReference type="GO" id="GO:0001965">
    <property type="term" value="F:G-protein alpha-subunit binding"/>
    <property type="evidence" value="ECO:0007669"/>
    <property type="project" value="TreeGrafter"/>
</dbReference>
<dbReference type="InterPro" id="IPR001791">
    <property type="entry name" value="Laminin_G"/>
</dbReference>
<dbReference type="Pfam" id="PF00024">
    <property type="entry name" value="PAN_1"/>
    <property type="match status" value="1"/>
</dbReference>
<accession>A0AAN0IXM2</accession>
<dbReference type="FunFam" id="2.60.40.2030:FF:000017">
    <property type="entry name" value="Adhesion G protein-coupled receptor V1"/>
    <property type="match status" value="1"/>
</dbReference>
<keyword evidence="1 5" id="KW-0732">Signal</keyword>